<proteinExistence type="predicted"/>
<organism evidence="1 2">
    <name type="scientific">Pyropia yezoensis</name>
    <name type="common">Susabi-nori</name>
    <name type="synonym">Porphyra yezoensis</name>
    <dbReference type="NCBI Taxonomy" id="2788"/>
    <lineage>
        <taxon>Eukaryota</taxon>
        <taxon>Rhodophyta</taxon>
        <taxon>Bangiophyceae</taxon>
        <taxon>Bangiales</taxon>
        <taxon>Bangiaceae</taxon>
        <taxon>Pyropia</taxon>
    </lineage>
</organism>
<accession>A0ACC3CJ25</accession>
<reference evidence="1" key="1">
    <citation type="submission" date="2019-11" db="EMBL/GenBank/DDBJ databases">
        <title>Nori genome reveals adaptations in red seaweeds to the harsh intertidal environment.</title>
        <authorList>
            <person name="Wang D."/>
            <person name="Mao Y."/>
        </authorList>
    </citation>
    <scope>NUCLEOTIDE SEQUENCE</scope>
    <source>
        <tissue evidence="1">Gametophyte</tissue>
    </source>
</reference>
<dbReference type="Proteomes" id="UP000798662">
    <property type="component" value="Chromosome 3"/>
</dbReference>
<gene>
    <name evidence="1" type="ORF">I4F81_012702</name>
</gene>
<comment type="caution">
    <text evidence="1">The sequence shown here is derived from an EMBL/GenBank/DDBJ whole genome shotgun (WGS) entry which is preliminary data.</text>
</comment>
<protein>
    <submittedName>
        <fullName evidence="1">Uncharacterized protein</fullName>
    </submittedName>
</protein>
<keyword evidence="2" id="KW-1185">Reference proteome</keyword>
<dbReference type="EMBL" id="CM020620">
    <property type="protein sequence ID" value="KAK1870240.1"/>
    <property type="molecule type" value="Genomic_DNA"/>
</dbReference>
<evidence type="ECO:0000313" key="1">
    <source>
        <dbReference type="EMBL" id="KAK1870240.1"/>
    </source>
</evidence>
<name>A0ACC3CJ25_PYRYE</name>
<sequence>MAAQTAPLLRRWTAMALVVVALALIVLPSSGEVTAATTSRRHHGGGGRHPVGVAGTNRYLYGYNWYYGRRHYRGGWTYGYHQPRRSSSGSSSSGSSSSGTRWERSGKSTPTPTPTPVPTRTPLSVPMQLAKAIKVNVGGRATGGFAADRGWTVRGWSTTRDWRSVQVYRTAGLPRSLYTSFRSAMSSSSFVYSFHVPAGTYTVRLHFVEIDRYAMSWGRRVFFVTLEGVRVLRDYDIYRDVGAYAPSIKTFTTTVSDGVLDIGFHSVARNAVVSAIEVHAAPQERDPPTPSPSASATPTRVPSASATPTQVPTASPEAVVTTPSPTSIGTKRPRVESNDLKRNLLYAKKSMDKGVVGNAARCNVQPEDCATTRTAIVDRYLVNQCLPHRKRGKLVATAATLTVALSVIGAHGCCAHELEREELLQLAMVLASTDTCIDGMSLPEGVVTTTPHNSTTVPPPSNVTVPSIDAGVTALQFLDTFDDEPAPGVVVPETVERGQLTSAASDVAGHERQQTQGHSLPGRADRVLGPSSARATVVLEFVSQPADLHVYDQHHQHMFNFNGLGCCDYACWIVADVFPFFTLEECCNGGLKALKHCK</sequence>
<evidence type="ECO:0000313" key="2">
    <source>
        <dbReference type="Proteomes" id="UP000798662"/>
    </source>
</evidence>